<dbReference type="GO" id="GO:0048038">
    <property type="term" value="F:quinone binding"/>
    <property type="evidence" value="ECO:0007669"/>
    <property type="project" value="TreeGrafter"/>
</dbReference>
<dbReference type="InterPro" id="IPR020904">
    <property type="entry name" value="Sc_DH/Rdtase_CS"/>
</dbReference>
<evidence type="ECO:0000256" key="2">
    <source>
        <dbReference type="ARBA" id="ARBA00023002"/>
    </source>
</evidence>
<feature type="domain" description="Ketoreductase" evidence="3">
    <location>
        <begin position="7"/>
        <end position="179"/>
    </location>
</feature>
<dbReference type="PANTHER" id="PTHR42760:SF83">
    <property type="entry name" value="(3R)-3-HYDROXYACYL-COA DEHYDROGENASE"/>
    <property type="match status" value="1"/>
</dbReference>
<dbReference type="InterPro" id="IPR036291">
    <property type="entry name" value="NAD(P)-bd_dom_sf"/>
</dbReference>
<dbReference type="AlphaFoldDB" id="A0AAW6U1Z1"/>
<protein>
    <submittedName>
        <fullName evidence="4">Beta-ketoacyl-ACP reductase</fullName>
    </submittedName>
</protein>
<sequence length="240" mass="25749">MGRLDNKVAVITGGAKGIGQAIAIAFAKEGATVIAADMGDLEYTEKNVFGYKLNVTDVPGVQMFYDDVVAKYGKVDILVNNAGITRDAMTRKMTDDQWNAVIDVNLKGVFNMTRLFGPLMETNQYGSIINISSVVGLFGNIGQANYAATKAGVIGLTMTWAKEFARKGANVRVNAIAPGYIMTDILKTVPQELLDSFAKMTMLGRLGQPEEIADAAVFLASKESSYITGQTLNVNGGMRL</sequence>
<keyword evidence="5" id="KW-1185">Reference proteome</keyword>
<comment type="similarity">
    <text evidence="1">Belongs to the short-chain dehydrogenases/reductases (SDR) family.</text>
</comment>
<name>A0AAW6U1Z1_9MOLU</name>
<evidence type="ECO:0000259" key="3">
    <source>
        <dbReference type="SMART" id="SM00822"/>
    </source>
</evidence>
<accession>A0AAW6U1Z1</accession>
<dbReference type="Proteomes" id="UP001431532">
    <property type="component" value="Unassembled WGS sequence"/>
</dbReference>
<dbReference type="FunFam" id="3.40.50.720:FF:000173">
    <property type="entry name" value="3-oxoacyl-[acyl-carrier protein] reductase"/>
    <property type="match status" value="1"/>
</dbReference>
<keyword evidence="2" id="KW-0560">Oxidoreductase</keyword>
<dbReference type="NCBIfam" id="NF009466">
    <property type="entry name" value="PRK12826.1-2"/>
    <property type="match status" value="1"/>
</dbReference>
<dbReference type="Gene3D" id="3.40.50.720">
    <property type="entry name" value="NAD(P)-binding Rossmann-like Domain"/>
    <property type="match status" value="1"/>
</dbReference>
<comment type="caution">
    <text evidence="4">The sequence shown here is derived from an EMBL/GenBank/DDBJ whole genome shotgun (WGS) entry which is preliminary data.</text>
</comment>
<organism evidence="4 5">
    <name type="scientific">Peloplasma aerotolerans</name>
    <dbReference type="NCBI Taxonomy" id="3044389"/>
    <lineage>
        <taxon>Bacteria</taxon>
        <taxon>Bacillati</taxon>
        <taxon>Mycoplasmatota</taxon>
        <taxon>Mollicutes</taxon>
        <taxon>Acholeplasmatales</taxon>
        <taxon>Acholeplasmataceae</taxon>
        <taxon>Peloplasma</taxon>
    </lineage>
</organism>
<dbReference type="PRINTS" id="PR00080">
    <property type="entry name" value="SDRFAMILY"/>
</dbReference>
<dbReference type="PROSITE" id="PS00061">
    <property type="entry name" value="ADH_SHORT"/>
    <property type="match status" value="1"/>
</dbReference>
<reference evidence="4" key="1">
    <citation type="submission" date="2023-05" db="EMBL/GenBank/DDBJ databases">
        <title>Mariniplasma microaerophilum sp. nov., a novel anaerobic mollicute isolated from terrestrial mud volcano, Taman Peninsula, Russia.</title>
        <authorList>
            <person name="Khomyakova M.A."/>
            <person name="Merkel A.Y."/>
            <person name="Slobodkin A.I."/>
        </authorList>
    </citation>
    <scope>NUCLEOTIDE SEQUENCE</scope>
    <source>
        <strain evidence="4">M4Ah</strain>
    </source>
</reference>
<dbReference type="SUPFAM" id="SSF51735">
    <property type="entry name" value="NAD(P)-binding Rossmann-fold domains"/>
    <property type="match status" value="1"/>
</dbReference>
<dbReference type="SMART" id="SM00822">
    <property type="entry name" value="PKS_KR"/>
    <property type="match status" value="1"/>
</dbReference>
<proteinExistence type="inferred from homology"/>
<dbReference type="InterPro" id="IPR057326">
    <property type="entry name" value="KR_dom"/>
</dbReference>
<dbReference type="PANTHER" id="PTHR42760">
    <property type="entry name" value="SHORT-CHAIN DEHYDROGENASES/REDUCTASES FAMILY MEMBER"/>
    <property type="match status" value="1"/>
</dbReference>
<dbReference type="Pfam" id="PF13561">
    <property type="entry name" value="adh_short_C2"/>
    <property type="match status" value="1"/>
</dbReference>
<dbReference type="CDD" id="cd05333">
    <property type="entry name" value="BKR_SDR_c"/>
    <property type="match status" value="1"/>
</dbReference>
<dbReference type="InterPro" id="IPR002347">
    <property type="entry name" value="SDR_fam"/>
</dbReference>
<dbReference type="PRINTS" id="PR00081">
    <property type="entry name" value="GDHRDH"/>
</dbReference>
<gene>
    <name evidence="4" type="ORF">QJ521_00360</name>
</gene>
<dbReference type="GO" id="GO:0016616">
    <property type="term" value="F:oxidoreductase activity, acting on the CH-OH group of donors, NAD or NADP as acceptor"/>
    <property type="evidence" value="ECO:0007669"/>
    <property type="project" value="UniProtKB-ARBA"/>
</dbReference>
<dbReference type="GO" id="GO:0006633">
    <property type="term" value="P:fatty acid biosynthetic process"/>
    <property type="evidence" value="ECO:0007669"/>
    <property type="project" value="TreeGrafter"/>
</dbReference>
<evidence type="ECO:0000313" key="4">
    <source>
        <dbReference type="EMBL" id="MDI6452001.1"/>
    </source>
</evidence>
<dbReference type="EMBL" id="JASCXW010000001">
    <property type="protein sequence ID" value="MDI6452001.1"/>
    <property type="molecule type" value="Genomic_DNA"/>
</dbReference>
<evidence type="ECO:0000313" key="5">
    <source>
        <dbReference type="Proteomes" id="UP001431532"/>
    </source>
</evidence>
<evidence type="ECO:0000256" key="1">
    <source>
        <dbReference type="ARBA" id="ARBA00006484"/>
    </source>
</evidence>
<dbReference type="RefSeq" id="WP_282838381.1">
    <property type="nucleotide sequence ID" value="NZ_JASCXW010000001.1"/>
</dbReference>